<protein>
    <submittedName>
        <fullName evidence="2">Glycosyltransferase family 2 protein</fullName>
    </submittedName>
</protein>
<reference evidence="2" key="2">
    <citation type="journal article" date="2021" name="PeerJ">
        <title>Extensive microbial diversity within the chicken gut microbiome revealed by metagenomics and culture.</title>
        <authorList>
            <person name="Gilroy R."/>
            <person name="Ravi A."/>
            <person name="Getino M."/>
            <person name="Pursley I."/>
            <person name="Horton D.L."/>
            <person name="Alikhan N.F."/>
            <person name="Baker D."/>
            <person name="Gharbi K."/>
            <person name="Hall N."/>
            <person name="Watson M."/>
            <person name="Adriaenssens E.M."/>
            <person name="Foster-Nyarko E."/>
            <person name="Jarju S."/>
            <person name="Secka A."/>
            <person name="Antonio M."/>
            <person name="Oren A."/>
            <person name="Chaudhuri R.R."/>
            <person name="La Ragione R."/>
            <person name="Hildebrand F."/>
            <person name="Pallen M.J."/>
        </authorList>
    </citation>
    <scope>NUCLEOTIDE SEQUENCE</scope>
    <source>
        <strain evidence="2">ChiSxjej1B13-7041</strain>
    </source>
</reference>
<dbReference type="InterPro" id="IPR001173">
    <property type="entry name" value="Glyco_trans_2-like"/>
</dbReference>
<dbReference type="SUPFAM" id="SSF53448">
    <property type="entry name" value="Nucleotide-diphospho-sugar transferases"/>
    <property type="match status" value="1"/>
</dbReference>
<accession>A0A9D1ELI1</accession>
<feature type="non-terminal residue" evidence="2">
    <location>
        <position position="1"/>
    </location>
</feature>
<evidence type="ECO:0000313" key="3">
    <source>
        <dbReference type="Proteomes" id="UP000886841"/>
    </source>
</evidence>
<evidence type="ECO:0000313" key="2">
    <source>
        <dbReference type="EMBL" id="HIR94263.1"/>
    </source>
</evidence>
<gene>
    <name evidence="2" type="ORF">IAB98_12675</name>
</gene>
<organism evidence="2 3">
    <name type="scientific">Candidatus Egerieimonas intestinavium</name>
    <dbReference type="NCBI Taxonomy" id="2840777"/>
    <lineage>
        <taxon>Bacteria</taxon>
        <taxon>Bacillati</taxon>
        <taxon>Bacillota</taxon>
        <taxon>Clostridia</taxon>
        <taxon>Lachnospirales</taxon>
        <taxon>Lachnospiraceae</taxon>
        <taxon>Lachnospiraceae incertae sedis</taxon>
        <taxon>Candidatus Egerieimonas</taxon>
    </lineage>
</organism>
<dbReference type="Pfam" id="PF00535">
    <property type="entry name" value="Glycos_transf_2"/>
    <property type="match status" value="1"/>
</dbReference>
<comment type="caution">
    <text evidence="2">The sequence shown here is derived from an EMBL/GenBank/DDBJ whole genome shotgun (WGS) entry which is preliminary data.</text>
</comment>
<reference evidence="2" key="1">
    <citation type="submission" date="2020-10" db="EMBL/GenBank/DDBJ databases">
        <authorList>
            <person name="Gilroy R."/>
        </authorList>
    </citation>
    <scope>NUCLEOTIDE SEQUENCE</scope>
    <source>
        <strain evidence="2">ChiSxjej1B13-7041</strain>
    </source>
</reference>
<dbReference type="Gene3D" id="3.90.550.10">
    <property type="entry name" value="Spore Coat Polysaccharide Biosynthesis Protein SpsA, Chain A"/>
    <property type="match status" value="1"/>
</dbReference>
<name>A0A9D1ELI1_9FIRM</name>
<evidence type="ECO:0000259" key="1">
    <source>
        <dbReference type="Pfam" id="PF00535"/>
    </source>
</evidence>
<dbReference type="Proteomes" id="UP000886841">
    <property type="component" value="Unassembled WGS sequence"/>
</dbReference>
<proteinExistence type="predicted"/>
<dbReference type="PANTHER" id="PTHR43179:SF7">
    <property type="entry name" value="RHAMNOSYLTRANSFERASE WBBL"/>
    <property type="match status" value="1"/>
</dbReference>
<feature type="domain" description="Glycosyltransferase 2-like" evidence="1">
    <location>
        <begin position="17"/>
        <end position="198"/>
    </location>
</feature>
<dbReference type="InterPro" id="IPR029044">
    <property type="entry name" value="Nucleotide-diphossugar_trans"/>
</dbReference>
<dbReference type="AlphaFoldDB" id="A0A9D1ELI1"/>
<sequence>WGRYRSIWKIQGEPLVSIVIPNKDHLSDLKRCLDSIYRKSTYRNFEVLVLENNSTSQEIFRFYEELENTYENLKVLRWEKGFNYAAINNFGAEQAKGEYLLFLNNDTEVITPDWLEELLGYCQREDVGAVGAKLYYPNDTIQHAGIVLGMGADGVAGHILYGTERGRFTYAGRANSTQDISAVTAACMMVKKEIHQKIEGFDSGFAVAFNDVDYCLRIRELGKLVVFDAFVELYHYESNSRGKEDTREKQKRLKQEAERFHRRWKSILEKGDPYYNPNLSLLLCDCSLRWPRRINL</sequence>
<dbReference type="EMBL" id="DVHU01000113">
    <property type="protein sequence ID" value="HIR94263.1"/>
    <property type="molecule type" value="Genomic_DNA"/>
</dbReference>
<dbReference type="PANTHER" id="PTHR43179">
    <property type="entry name" value="RHAMNOSYLTRANSFERASE WBBL"/>
    <property type="match status" value="1"/>
</dbReference>
<dbReference type="CDD" id="cd04186">
    <property type="entry name" value="GT_2_like_c"/>
    <property type="match status" value="1"/>
</dbReference>